<keyword evidence="10" id="KW-1185">Reference proteome</keyword>
<dbReference type="SUPFAM" id="SSF53720">
    <property type="entry name" value="ALDH-like"/>
    <property type="match status" value="1"/>
</dbReference>
<evidence type="ECO:0000256" key="2">
    <source>
        <dbReference type="ARBA" id="ARBA00022605"/>
    </source>
</evidence>
<comment type="catalytic activity">
    <reaction evidence="6 7">
        <text>L-glutamate 5-semialdehyde + phosphate + NADP(+) = L-glutamyl 5-phosphate + NADPH + H(+)</text>
        <dbReference type="Rhea" id="RHEA:19541"/>
        <dbReference type="ChEBI" id="CHEBI:15378"/>
        <dbReference type="ChEBI" id="CHEBI:43474"/>
        <dbReference type="ChEBI" id="CHEBI:57783"/>
        <dbReference type="ChEBI" id="CHEBI:58066"/>
        <dbReference type="ChEBI" id="CHEBI:58274"/>
        <dbReference type="ChEBI" id="CHEBI:58349"/>
        <dbReference type="EC" id="1.2.1.41"/>
    </reaction>
</comment>
<dbReference type="EMBL" id="JAMYQB010000003">
    <property type="protein sequence ID" value="MER9403650.1"/>
    <property type="molecule type" value="Genomic_DNA"/>
</dbReference>
<dbReference type="HAMAP" id="MF_00412">
    <property type="entry name" value="ProA"/>
    <property type="match status" value="1"/>
</dbReference>
<comment type="caution">
    <text evidence="9">The sequence shown here is derived from an EMBL/GenBank/DDBJ whole genome shotgun (WGS) entry which is preliminary data.</text>
</comment>
<evidence type="ECO:0000256" key="3">
    <source>
        <dbReference type="ARBA" id="ARBA00022650"/>
    </source>
</evidence>
<dbReference type="Gene3D" id="3.40.309.10">
    <property type="entry name" value="Aldehyde Dehydrogenase, Chain A, domain 2"/>
    <property type="match status" value="1"/>
</dbReference>
<dbReference type="NCBIfam" id="NF001221">
    <property type="entry name" value="PRK00197.1"/>
    <property type="match status" value="1"/>
</dbReference>
<dbReference type="PANTHER" id="PTHR11063">
    <property type="entry name" value="GLUTAMATE SEMIALDEHYDE DEHYDROGENASE"/>
    <property type="match status" value="1"/>
</dbReference>
<dbReference type="InterPro" id="IPR020593">
    <property type="entry name" value="G-glutamylP_reductase_CS"/>
</dbReference>
<dbReference type="EC" id="1.2.1.41" evidence="7"/>
<gene>
    <name evidence="7" type="primary">proA</name>
    <name evidence="9" type="ORF">NKI36_06255</name>
</gene>
<keyword evidence="7" id="KW-0963">Cytoplasm</keyword>
<evidence type="ECO:0000256" key="7">
    <source>
        <dbReference type="HAMAP-Rule" id="MF_00412"/>
    </source>
</evidence>
<accession>A0ABV1YV82</accession>
<dbReference type="InterPro" id="IPR016162">
    <property type="entry name" value="Ald_DH_N"/>
</dbReference>
<keyword evidence="5 7" id="KW-0560">Oxidoreductase</keyword>
<comment type="subcellular location">
    <subcellularLocation>
        <location evidence="7">Cytoplasm</location>
    </subcellularLocation>
</comment>
<dbReference type="InterPro" id="IPR015590">
    <property type="entry name" value="Aldehyde_DH_dom"/>
</dbReference>
<proteinExistence type="inferred from homology"/>
<evidence type="ECO:0000256" key="4">
    <source>
        <dbReference type="ARBA" id="ARBA00022857"/>
    </source>
</evidence>
<dbReference type="PIRSF" id="PIRSF000151">
    <property type="entry name" value="GPR"/>
    <property type="match status" value="1"/>
</dbReference>
<protein>
    <recommendedName>
        <fullName evidence="7">Gamma-glutamyl phosphate reductase</fullName>
        <shortName evidence="7">GPR</shortName>
        <ecNumber evidence="7">1.2.1.41</ecNumber>
    </recommendedName>
    <alternativeName>
        <fullName evidence="7">Glutamate-5-semialdehyde dehydrogenase</fullName>
    </alternativeName>
    <alternativeName>
        <fullName evidence="7">Glutamyl-gamma-semialdehyde dehydrogenase</fullName>
        <shortName evidence="7">GSA dehydrogenase</shortName>
    </alternativeName>
</protein>
<evidence type="ECO:0000313" key="10">
    <source>
        <dbReference type="Proteomes" id="UP001433071"/>
    </source>
</evidence>
<comment type="function">
    <text evidence="7">Catalyzes the NADPH-dependent reduction of L-glutamate 5-phosphate into L-glutamate 5-semialdehyde and phosphate. The product spontaneously undergoes cyclization to form 1-pyrroline-5-carboxylate.</text>
</comment>
<evidence type="ECO:0000313" key="9">
    <source>
        <dbReference type="EMBL" id="MER9403650.1"/>
    </source>
</evidence>
<evidence type="ECO:0000256" key="6">
    <source>
        <dbReference type="ARBA" id="ARBA00049024"/>
    </source>
</evidence>
<dbReference type="InterPro" id="IPR012134">
    <property type="entry name" value="Glu-5-SA_DH"/>
</dbReference>
<keyword evidence="2 7" id="KW-0028">Amino-acid biosynthesis</keyword>
<comment type="pathway">
    <text evidence="1 7">Amino-acid biosynthesis; L-proline biosynthesis; L-glutamate 5-semialdehyde from L-glutamate: step 2/2.</text>
</comment>
<dbReference type="Proteomes" id="UP001433071">
    <property type="component" value="Unassembled WGS sequence"/>
</dbReference>
<keyword evidence="4 7" id="KW-0521">NADP</keyword>
<dbReference type="Pfam" id="PF00171">
    <property type="entry name" value="Aldedh"/>
    <property type="match status" value="1"/>
</dbReference>
<name>A0ABV1YV82_9HYPH</name>
<dbReference type="PANTHER" id="PTHR11063:SF8">
    <property type="entry name" value="DELTA-1-PYRROLINE-5-CARBOXYLATE SYNTHASE"/>
    <property type="match status" value="1"/>
</dbReference>
<dbReference type="InterPro" id="IPR000965">
    <property type="entry name" value="GPR_dom"/>
</dbReference>
<evidence type="ECO:0000256" key="1">
    <source>
        <dbReference type="ARBA" id="ARBA00004985"/>
    </source>
</evidence>
<dbReference type="CDD" id="cd07079">
    <property type="entry name" value="ALDH_F18-19_ProA-GPR"/>
    <property type="match status" value="1"/>
</dbReference>
<keyword evidence="3 7" id="KW-0641">Proline biosynthesis</keyword>
<dbReference type="Gene3D" id="3.40.605.10">
    <property type="entry name" value="Aldehyde Dehydrogenase, Chain A, domain 1"/>
    <property type="match status" value="1"/>
</dbReference>
<organism evidence="9 10">
    <name type="scientific">Mesorhizobium caraganae</name>
    <dbReference type="NCBI Taxonomy" id="483206"/>
    <lineage>
        <taxon>Bacteria</taxon>
        <taxon>Pseudomonadati</taxon>
        <taxon>Pseudomonadota</taxon>
        <taxon>Alphaproteobacteria</taxon>
        <taxon>Hyphomicrobiales</taxon>
        <taxon>Phyllobacteriaceae</taxon>
        <taxon>Mesorhizobium</taxon>
    </lineage>
</organism>
<reference evidence="9 10" key="1">
    <citation type="journal article" date="2024" name="Proc. Natl. Acad. Sci. U.S.A.">
        <title>The evolutionary genomics of adaptation to stress in wild rhizobium bacteria.</title>
        <authorList>
            <person name="Kehlet-Delgado H."/>
            <person name="Montoya A.P."/>
            <person name="Jensen K.T."/>
            <person name="Wendlandt C.E."/>
            <person name="Dexheimer C."/>
            <person name="Roberts M."/>
            <person name="Torres Martinez L."/>
            <person name="Friesen M.L."/>
            <person name="Griffitts J.S."/>
            <person name="Porter S.S."/>
        </authorList>
    </citation>
    <scope>NUCLEOTIDE SEQUENCE [LARGE SCALE GENOMIC DNA]</scope>
    <source>
        <strain evidence="9 10">M0641</strain>
    </source>
</reference>
<evidence type="ECO:0000256" key="5">
    <source>
        <dbReference type="ARBA" id="ARBA00023002"/>
    </source>
</evidence>
<feature type="domain" description="Aldehyde dehydrogenase" evidence="8">
    <location>
        <begin position="21"/>
        <end position="291"/>
    </location>
</feature>
<dbReference type="InterPro" id="IPR016163">
    <property type="entry name" value="Ald_DH_C"/>
</dbReference>
<evidence type="ECO:0000259" key="8">
    <source>
        <dbReference type="Pfam" id="PF00171"/>
    </source>
</evidence>
<sequence length="428" mass="45232">MLKLHERSGDDTIALMADIGRRARAAARPLAIATTAAKNAALLAMADAIIARQQEILDANAIDVSNGQESGLSGSFMDRLKLDPARIRAMADGIREIAELKDPVGDVIAAWERPNGLQIERVRTPLGVVGVIYESRPNVTADAGALCLKAGNPVILRGGSDSLNSSAAIHACLVKGLKAAGLPEDAIQLVPTTDRAAVGEMLKGLSGNLDVIIPRGGKSLVGRVQSEARVPVFAHLEGICHLYIDRSADLDMAVKIAVNAKMRRTGVCGAAETLLVDRAVASTHVVPILDALRAAGCEIHADLEVMKLFFDAKPATDADWVTEYLDAIIAVKLVDGIAGAIDHIETFSSHHTEAIIAEDAKAVERFFNEIDSAILLHNASTQFADGGEFGMGAEIGIATGKMHARGPVGVEQLTSFKYRVRGSGQVRP</sequence>
<dbReference type="PROSITE" id="PS01223">
    <property type="entry name" value="PROA"/>
    <property type="match status" value="1"/>
</dbReference>
<dbReference type="RefSeq" id="WP_352556747.1">
    <property type="nucleotide sequence ID" value="NZ_JAMYQB010000003.1"/>
</dbReference>
<dbReference type="NCBIfam" id="TIGR00407">
    <property type="entry name" value="proA"/>
    <property type="match status" value="1"/>
</dbReference>
<dbReference type="GO" id="GO:0004350">
    <property type="term" value="F:glutamate-5-semialdehyde dehydrogenase activity"/>
    <property type="evidence" value="ECO:0007669"/>
    <property type="project" value="UniProtKB-EC"/>
</dbReference>
<comment type="similarity">
    <text evidence="7">Belongs to the gamma-glutamyl phosphate reductase family.</text>
</comment>
<dbReference type="InterPro" id="IPR016161">
    <property type="entry name" value="Ald_DH/histidinol_DH"/>
</dbReference>